<accession>A0ABN6JBT8</accession>
<evidence type="ECO:0000313" key="2">
    <source>
        <dbReference type="Proteomes" id="UP001319874"/>
    </source>
</evidence>
<sequence>MSLIDQFSVSALLVFVVNTSGKVAPDANMRVPSLLVVSAEISGPPADALAVEGDTQLMVPVVLPLAVAFAPDIADV</sequence>
<evidence type="ECO:0008006" key="3">
    <source>
        <dbReference type="Google" id="ProtNLM"/>
    </source>
</evidence>
<protein>
    <recommendedName>
        <fullName evidence="3">Secreted protein</fullName>
    </recommendedName>
</protein>
<proteinExistence type="predicted"/>
<organism evidence="1 2">
    <name type="scientific">Paraburkholderia terrae</name>
    <dbReference type="NCBI Taxonomy" id="311230"/>
    <lineage>
        <taxon>Bacteria</taxon>
        <taxon>Pseudomonadati</taxon>
        <taxon>Pseudomonadota</taxon>
        <taxon>Betaproteobacteria</taxon>
        <taxon>Burkholderiales</taxon>
        <taxon>Burkholderiaceae</taxon>
        <taxon>Paraburkholderia</taxon>
    </lineage>
</organism>
<keyword evidence="2" id="KW-1185">Reference proteome</keyword>
<name>A0ABN6JBT8_9BURK</name>
<reference evidence="1 2" key="1">
    <citation type="journal article" date="2022" name="Front. Microbiol.">
        <title>Identification and characterization of a novel class of self-sufficient cytochrome P450 hydroxylase involved in cyclohexanecarboxylate degradation in Paraburkholderia terrae strain KU-64.</title>
        <authorList>
            <person name="Yamamoto T."/>
            <person name="Hasegawa Y."/>
            <person name="Iwaki H."/>
        </authorList>
    </citation>
    <scope>NUCLEOTIDE SEQUENCE [LARGE SCALE GENOMIC DNA]</scope>
    <source>
        <strain evidence="1 2">KU-64</strain>
    </source>
</reference>
<evidence type="ECO:0000313" key="1">
    <source>
        <dbReference type="EMBL" id="BCZ77706.1"/>
    </source>
</evidence>
<dbReference type="Proteomes" id="UP001319874">
    <property type="component" value="Chromosome 1"/>
</dbReference>
<dbReference type="EMBL" id="AP024955">
    <property type="protein sequence ID" value="BCZ77706.1"/>
    <property type="molecule type" value="Genomic_DNA"/>
</dbReference>
<gene>
    <name evidence="1" type="ORF">PTKU64_13810</name>
</gene>